<keyword evidence="4" id="KW-0675">Receptor</keyword>
<keyword evidence="1" id="KW-0547">Nucleotide-binding</keyword>
<dbReference type="PANTHER" id="PTHR27005">
    <property type="entry name" value="WALL-ASSOCIATED RECEPTOR KINASE-LIKE 21"/>
    <property type="match status" value="1"/>
</dbReference>
<gene>
    <name evidence="4" type="ORF">BAE44_0000189</name>
</gene>
<dbReference type="SUPFAM" id="SSF56112">
    <property type="entry name" value="Protein kinase-like (PK-like)"/>
    <property type="match status" value="1"/>
</dbReference>
<dbReference type="GO" id="GO:0005886">
    <property type="term" value="C:plasma membrane"/>
    <property type="evidence" value="ECO:0007669"/>
    <property type="project" value="TreeGrafter"/>
</dbReference>
<keyword evidence="5" id="KW-1185">Reference proteome</keyword>
<dbReference type="GO" id="GO:0007166">
    <property type="term" value="P:cell surface receptor signaling pathway"/>
    <property type="evidence" value="ECO:0007669"/>
    <property type="project" value="InterPro"/>
</dbReference>
<dbReference type="PROSITE" id="PS50011">
    <property type="entry name" value="PROTEIN_KINASE_DOM"/>
    <property type="match status" value="1"/>
</dbReference>
<dbReference type="EMBL" id="LWDX02000392">
    <property type="protein sequence ID" value="OEL38792.1"/>
    <property type="molecule type" value="Genomic_DNA"/>
</dbReference>
<sequence length="349" mass="39106">MMKVESNISFKLYSREEIELATNNFDNRAIIGQGGQGTVYRGDNLNPDNIPVAVKKCKGFDESRRMDFGKELLILSRVNHDNIVKLLGCSLQFDVPVLVYEFVRNKTLHYLIHAQDDSSIRTLDIRLKIAAKSAEALAHLHSLNHPTFHGDVKSANIVLGNDLTAKVSDFGCLITRSTDENVQVVKGTMGYLDPKYLLNFELTDKSDVYSFGVVLLELLTRKKALSKEKESLASVFKEAMKKGSLDELVDSEIKREQNNVEFIIQQVAELAGRCLAMSGEHRPSMSKVAEELRLLVGSVQPHPLGTHGVSSLMVPGWLTADMSEYYTRGEKTDYYSLKQKASISIEYVR</sequence>
<dbReference type="OrthoDB" id="346907at2759"/>
<dbReference type="GO" id="GO:0004674">
    <property type="term" value="F:protein serine/threonine kinase activity"/>
    <property type="evidence" value="ECO:0007669"/>
    <property type="project" value="TreeGrafter"/>
</dbReference>
<evidence type="ECO:0000256" key="1">
    <source>
        <dbReference type="ARBA" id="ARBA00022741"/>
    </source>
</evidence>
<dbReference type="STRING" id="888268.A0A1E5WN24"/>
<dbReference type="Gene3D" id="1.10.510.10">
    <property type="entry name" value="Transferase(Phosphotransferase) domain 1"/>
    <property type="match status" value="1"/>
</dbReference>
<protein>
    <submittedName>
        <fullName evidence="4">Putative wall-associated receptor kinase-like 16</fullName>
    </submittedName>
</protein>
<evidence type="ECO:0000313" key="4">
    <source>
        <dbReference type="EMBL" id="OEL38792.1"/>
    </source>
</evidence>
<dbReference type="GO" id="GO:0005524">
    <property type="term" value="F:ATP binding"/>
    <property type="evidence" value="ECO:0007669"/>
    <property type="project" value="UniProtKB-KW"/>
</dbReference>
<dbReference type="InterPro" id="IPR045274">
    <property type="entry name" value="WAK-like"/>
</dbReference>
<dbReference type="PANTHER" id="PTHR27005:SF288">
    <property type="entry name" value="OS04G0275100 PROTEIN"/>
    <property type="match status" value="1"/>
</dbReference>
<feature type="domain" description="Protein kinase" evidence="3">
    <location>
        <begin position="25"/>
        <end position="305"/>
    </location>
</feature>
<dbReference type="AlphaFoldDB" id="A0A1E5WN24"/>
<accession>A0A1E5WN24</accession>
<comment type="caution">
    <text evidence="4">The sequence shown here is derived from an EMBL/GenBank/DDBJ whole genome shotgun (WGS) entry which is preliminary data.</text>
</comment>
<dbReference type="InterPro" id="IPR000719">
    <property type="entry name" value="Prot_kinase_dom"/>
</dbReference>
<keyword evidence="2" id="KW-0067">ATP-binding</keyword>
<keyword evidence="4" id="KW-0808">Transferase</keyword>
<dbReference type="InterPro" id="IPR011009">
    <property type="entry name" value="Kinase-like_dom_sf"/>
</dbReference>
<keyword evidence="4" id="KW-0418">Kinase</keyword>
<dbReference type="SMART" id="SM00220">
    <property type="entry name" value="S_TKc"/>
    <property type="match status" value="1"/>
</dbReference>
<dbReference type="FunFam" id="1.10.510.10:FF:000473">
    <property type="entry name" value="Putative wall-associated kinase"/>
    <property type="match status" value="1"/>
</dbReference>
<dbReference type="Gene3D" id="3.30.200.20">
    <property type="entry name" value="Phosphorylase Kinase, domain 1"/>
    <property type="match status" value="1"/>
</dbReference>
<evidence type="ECO:0000256" key="2">
    <source>
        <dbReference type="ARBA" id="ARBA00022840"/>
    </source>
</evidence>
<dbReference type="Pfam" id="PF00069">
    <property type="entry name" value="Pkinase"/>
    <property type="match status" value="1"/>
</dbReference>
<evidence type="ECO:0000313" key="5">
    <source>
        <dbReference type="Proteomes" id="UP000095767"/>
    </source>
</evidence>
<dbReference type="Proteomes" id="UP000095767">
    <property type="component" value="Unassembled WGS sequence"/>
</dbReference>
<organism evidence="4 5">
    <name type="scientific">Dichanthelium oligosanthes</name>
    <dbReference type="NCBI Taxonomy" id="888268"/>
    <lineage>
        <taxon>Eukaryota</taxon>
        <taxon>Viridiplantae</taxon>
        <taxon>Streptophyta</taxon>
        <taxon>Embryophyta</taxon>
        <taxon>Tracheophyta</taxon>
        <taxon>Spermatophyta</taxon>
        <taxon>Magnoliopsida</taxon>
        <taxon>Liliopsida</taxon>
        <taxon>Poales</taxon>
        <taxon>Poaceae</taxon>
        <taxon>PACMAD clade</taxon>
        <taxon>Panicoideae</taxon>
        <taxon>Panicodae</taxon>
        <taxon>Paniceae</taxon>
        <taxon>Dichantheliinae</taxon>
        <taxon>Dichanthelium</taxon>
    </lineage>
</organism>
<reference evidence="4 5" key="1">
    <citation type="submission" date="2016-09" db="EMBL/GenBank/DDBJ databases">
        <title>The draft genome of Dichanthelium oligosanthes: A C3 panicoid grass species.</title>
        <authorList>
            <person name="Studer A.J."/>
            <person name="Schnable J.C."/>
            <person name="Brutnell T.P."/>
        </authorList>
    </citation>
    <scope>NUCLEOTIDE SEQUENCE [LARGE SCALE GENOMIC DNA]</scope>
    <source>
        <strain evidence="5">cv. Kellogg 1175</strain>
        <tissue evidence="4">Leaf</tissue>
    </source>
</reference>
<evidence type="ECO:0000259" key="3">
    <source>
        <dbReference type="PROSITE" id="PS50011"/>
    </source>
</evidence>
<name>A0A1E5WN24_9POAL</name>
<proteinExistence type="predicted"/>